<proteinExistence type="predicted"/>
<keyword evidence="1" id="KW-0614">Plasmid</keyword>
<evidence type="ECO:0000313" key="1">
    <source>
        <dbReference type="EMBL" id="AGO88775.1"/>
    </source>
</evidence>
<sequence>MSEFIQLCHEKRHQHSFTGTGLPEYCGIPQPFFASVINTGCALMKVKIVRLTVWRFQ</sequence>
<geneLocation type="plasmid" evidence="1">
    <name>pS23A</name>
</geneLocation>
<reference evidence="1" key="1">
    <citation type="journal article" date="2013" name="PLoS ONE">
        <title>Genomic Stability of Aggregatibacter actinomycetemcomitans during Persistent Oral Infection in Human.</title>
        <authorList>
            <person name="Sun R."/>
            <person name="Kittichotirat W."/>
            <person name="Wang J."/>
            <person name="Jan M."/>
            <person name="Chen W."/>
            <person name="Asikainen S."/>
            <person name="Bumgarner R."/>
            <person name="Chen C."/>
        </authorList>
    </citation>
    <scope>NUCLEOTIDE SEQUENCE</scope>
    <source>
        <strain evidence="1">S23A</strain>
        <plasmid evidence="1">pS23A</plasmid>
    </source>
</reference>
<dbReference type="EMBL" id="JX436327">
    <property type="protein sequence ID" value="AGO88775.1"/>
    <property type="molecule type" value="Genomic_DNA"/>
</dbReference>
<gene>
    <name evidence="1" type="ORF">pS23A_0044</name>
</gene>
<organism evidence="1">
    <name type="scientific">Aggregatibacter actinomycetemcomitans</name>
    <name type="common">Actinobacillus actinomycetemcomitans</name>
    <name type="synonym">Haemophilus actinomycetemcomitans</name>
    <dbReference type="NCBI Taxonomy" id="714"/>
    <lineage>
        <taxon>Bacteria</taxon>
        <taxon>Pseudomonadati</taxon>
        <taxon>Pseudomonadota</taxon>
        <taxon>Gammaproteobacteria</taxon>
        <taxon>Pasteurellales</taxon>
        <taxon>Pasteurellaceae</taxon>
        <taxon>Aggregatibacter</taxon>
    </lineage>
</organism>
<name>S4WCN4_AGGAC</name>
<dbReference type="AlphaFoldDB" id="S4WCN4"/>
<protein>
    <submittedName>
        <fullName evidence="1">Uncharacterized protein</fullName>
    </submittedName>
</protein>
<accession>S4WCN4</accession>